<protein>
    <submittedName>
        <fullName evidence="1">Uncharacterized protein</fullName>
    </submittedName>
</protein>
<name>A0ACB7TX17_DIOAL</name>
<organism evidence="1 2">
    <name type="scientific">Dioscorea alata</name>
    <name type="common">Purple yam</name>
    <dbReference type="NCBI Taxonomy" id="55571"/>
    <lineage>
        <taxon>Eukaryota</taxon>
        <taxon>Viridiplantae</taxon>
        <taxon>Streptophyta</taxon>
        <taxon>Embryophyta</taxon>
        <taxon>Tracheophyta</taxon>
        <taxon>Spermatophyta</taxon>
        <taxon>Magnoliopsida</taxon>
        <taxon>Liliopsida</taxon>
        <taxon>Dioscoreales</taxon>
        <taxon>Dioscoreaceae</taxon>
        <taxon>Dioscorea</taxon>
    </lineage>
</organism>
<sequence length="82" mass="9778">MVFVLLKRHVRISVRTDVVELNSLHLLDNDKLEVLFTHAIKNRDDYPDWSNSLRIRRKKKKRNSGKDPDWNREGFESSPFSI</sequence>
<evidence type="ECO:0000313" key="2">
    <source>
        <dbReference type="Proteomes" id="UP000827976"/>
    </source>
</evidence>
<keyword evidence="2" id="KW-1185">Reference proteome</keyword>
<reference evidence="2" key="1">
    <citation type="journal article" date="2022" name="Nat. Commun.">
        <title>Chromosome evolution and the genetic basis of agronomically important traits in greater yam.</title>
        <authorList>
            <person name="Bredeson J.V."/>
            <person name="Lyons J.B."/>
            <person name="Oniyinde I.O."/>
            <person name="Okereke N.R."/>
            <person name="Kolade O."/>
            <person name="Nnabue I."/>
            <person name="Nwadili C.O."/>
            <person name="Hribova E."/>
            <person name="Parker M."/>
            <person name="Nwogha J."/>
            <person name="Shu S."/>
            <person name="Carlson J."/>
            <person name="Kariba R."/>
            <person name="Muthemba S."/>
            <person name="Knop K."/>
            <person name="Barton G.J."/>
            <person name="Sherwood A.V."/>
            <person name="Lopez-Montes A."/>
            <person name="Asiedu R."/>
            <person name="Jamnadass R."/>
            <person name="Muchugi A."/>
            <person name="Goodstein D."/>
            <person name="Egesi C.N."/>
            <person name="Featherston J."/>
            <person name="Asfaw A."/>
            <person name="Simpson G.G."/>
            <person name="Dolezel J."/>
            <person name="Hendre P.S."/>
            <person name="Van Deynze A."/>
            <person name="Kumar P.L."/>
            <person name="Obidiegwu J.E."/>
            <person name="Bhattacharjee R."/>
            <person name="Rokhsar D.S."/>
        </authorList>
    </citation>
    <scope>NUCLEOTIDE SEQUENCE [LARGE SCALE GENOMIC DNA]</scope>
    <source>
        <strain evidence="2">cv. TDa95/00328</strain>
    </source>
</reference>
<evidence type="ECO:0000313" key="1">
    <source>
        <dbReference type="EMBL" id="KAH7652596.1"/>
    </source>
</evidence>
<gene>
    <name evidence="1" type="ORF">IHE45_19G028200</name>
</gene>
<comment type="caution">
    <text evidence="1">The sequence shown here is derived from an EMBL/GenBank/DDBJ whole genome shotgun (WGS) entry which is preliminary data.</text>
</comment>
<dbReference type="EMBL" id="CM037029">
    <property type="protein sequence ID" value="KAH7652596.1"/>
    <property type="molecule type" value="Genomic_DNA"/>
</dbReference>
<accession>A0ACB7TX17</accession>
<proteinExistence type="predicted"/>
<dbReference type="Proteomes" id="UP000827976">
    <property type="component" value="Chromosome 19"/>
</dbReference>